<name>A0A8H8SAG2_9HELO</name>
<gene>
    <name evidence="2" type="ORF">LOCC1_G001861</name>
</gene>
<dbReference type="Proteomes" id="UP000443090">
    <property type="component" value="Unassembled WGS sequence"/>
</dbReference>
<evidence type="ECO:0000313" key="2">
    <source>
        <dbReference type="EMBL" id="TVY48678.1"/>
    </source>
</evidence>
<dbReference type="InterPro" id="IPR022190">
    <property type="entry name" value="DUF3716"/>
</dbReference>
<dbReference type="Pfam" id="PF12511">
    <property type="entry name" value="DUF3716"/>
    <property type="match status" value="1"/>
</dbReference>
<protein>
    <submittedName>
        <fullName evidence="2">Uncharacterized protein</fullName>
    </submittedName>
</protein>
<sequence>MLFPSLDELIAQRIAVIEAEAQASLTERTASEAPEPDSSELEAERRVQRSDDYSRSSNEDRVRRHGRMVTDSGGSSIPAFSDLRLKPPRKRKRARGPEPIHKDLAIDTDTGFARSVKKSRDSSHSSTSTSHRHFSATSNDFSQQILHEKAQTASPPTYDELKKLPRTASNAARRIYAMKEVRKLELRDGKTLNNLGRFNLEPALGYTRGEEAEEPCAGCAKAKRPNGPFTRCIVVAGEFHRACCNCRYNNEASGCTLYRQTAAPTDPRKLKSFSAKEVPLPPHPINSRTESADC</sequence>
<proteinExistence type="predicted"/>
<feature type="compositionally biased region" description="Basic and acidic residues" evidence="1">
    <location>
        <begin position="95"/>
        <end position="105"/>
    </location>
</feature>
<evidence type="ECO:0000313" key="3">
    <source>
        <dbReference type="Proteomes" id="UP000443090"/>
    </source>
</evidence>
<reference evidence="2 3" key="1">
    <citation type="submission" date="2018-05" db="EMBL/GenBank/DDBJ databases">
        <title>Genome sequencing and assembly of the regulated plant pathogen Lachnellula willkommii and related sister species for the development of diagnostic species identification markers.</title>
        <authorList>
            <person name="Giroux E."/>
            <person name="Bilodeau G."/>
        </authorList>
    </citation>
    <scope>NUCLEOTIDE SEQUENCE [LARGE SCALE GENOMIC DNA]</scope>
    <source>
        <strain evidence="2 3">CBS 160.35</strain>
    </source>
</reference>
<comment type="caution">
    <text evidence="2">The sequence shown here is derived from an EMBL/GenBank/DDBJ whole genome shotgun (WGS) entry which is preliminary data.</text>
</comment>
<keyword evidence="3" id="KW-1185">Reference proteome</keyword>
<feature type="region of interest" description="Disordered" evidence="1">
    <location>
        <begin position="266"/>
        <end position="294"/>
    </location>
</feature>
<organism evidence="2 3">
    <name type="scientific">Lachnellula occidentalis</name>
    <dbReference type="NCBI Taxonomy" id="215460"/>
    <lineage>
        <taxon>Eukaryota</taxon>
        <taxon>Fungi</taxon>
        <taxon>Dikarya</taxon>
        <taxon>Ascomycota</taxon>
        <taxon>Pezizomycotina</taxon>
        <taxon>Leotiomycetes</taxon>
        <taxon>Helotiales</taxon>
        <taxon>Lachnaceae</taxon>
        <taxon>Lachnellula</taxon>
    </lineage>
</organism>
<feature type="region of interest" description="Disordered" evidence="1">
    <location>
        <begin position="24"/>
        <end position="136"/>
    </location>
</feature>
<dbReference type="OrthoDB" id="3564681at2759"/>
<evidence type="ECO:0000256" key="1">
    <source>
        <dbReference type="SAM" id="MobiDB-lite"/>
    </source>
</evidence>
<dbReference type="EMBL" id="QGMI01000037">
    <property type="protein sequence ID" value="TVY48678.1"/>
    <property type="molecule type" value="Genomic_DNA"/>
</dbReference>
<feature type="compositionally biased region" description="Basic and acidic residues" evidence="1">
    <location>
        <begin position="42"/>
        <end position="62"/>
    </location>
</feature>
<accession>A0A8H8SAG2</accession>
<dbReference type="AlphaFoldDB" id="A0A8H8SAG2"/>